<dbReference type="EMBL" id="JAUHGV010000014">
    <property type="protein sequence ID" value="MDN4013311.1"/>
    <property type="molecule type" value="Genomic_DNA"/>
</dbReference>
<feature type="domain" description="HEPN AbiU2-like" evidence="2">
    <location>
        <begin position="64"/>
        <end position="213"/>
    </location>
</feature>
<sequence>MEKQLKTIFYISLMKNIFTKDELNSFMQYFQIMIRDLVICTSNIDEIIEQNNESREKIAPFSYFLGHYVALAYSFATLTLSKLFVQDEKRSLKKLMNKLENSDFDEELKEMLTKNRKLSENGSEGEYDYLFKHKADIKNAIAISREEINQAEFLVEKIKARRDSYYAHFDPDKLGEIEVESLAEIKQLSDIAEGIYNRFNSGFNNSTFMFTNLWNMKDLFAIINDHHDEQVKKRNDLDKE</sequence>
<reference evidence="3" key="1">
    <citation type="submission" date="2023-06" db="EMBL/GenBank/DDBJ databases">
        <title>Two Chryseobacterium gambrini strains from China.</title>
        <authorList>
            <person name="Zeng J."/>
            <person name="Wu Y."/>
        </authorList>
    </citation>
    <scope>NUCLEOTIDE SEQUENCE</scope>
    <source>
        <strain evidence="3">SQ219</strain>
    </source>
</reference>
<evidence type="ECO:0000256" key="1">
    <source>
        <dbReference type="SAM" id="Coils"/>
    </source>
</evidence>
<dbReference type="AlphaFoldDB" id="A0AAJ1VKZ9"/>
<organism evidence="3 4">
    <name type="scientific">Chryseobacterium gambrini</name>
    <dbReference type="NCBI Taxonomy" id="373672"/>
    <lineage>
        <taxon>Bacteria</taxon>
        <taxon>Pseudomonadati</taxon>
        <taxon>Bacteroidota</taxon>
        <taxon>Flavobacteriia</taxon>
        <taxon>Flavobacteriales</taxon>
        <taxon>Weeksellaceae</taxon>
        <taxon>Chryseobacterium group</taxon>
        <taxon>Chryseobacterium</taxon>
    </lineage>
</organism>
<feature type="coiled-coil region" evidence="1">
    <location>
        <begin position="82"/>
        <end position="121"/>
    </location>
</feature>
<dbReference type="InterPro" id="IPR040704">
    <property type="entry name" value="HEPN_AbiU2"/>
</dbReference>
<evidence type="ECO:0000313" key="4">
    <source>
        <dbReference type="Proteomes" id="UP001225933"/>
    </source>
</evidence>
<dbReference type="Proteomes" id="UP001225933">
    <property type="component" value="Unassembled WGS sequence"/>
</dbReference>
<protein>
    <recommendedName>
        <fullName evidence="2">HEPN AbiU2-like domain-containing protein</fullName>
    </recommendedName>
</protein>
<accession>A0AAJ1VKZ9</accession>
<name>A0AAJ1VKZ9_9FLAO</name>
<dbReference type="Pfam" id="PF18734">
    <property type="entry name" value="HEPN_AbiU2"/>
    <property type="match status" value="1"/>
</dbReference>
<evidence type="ECO:0000313" key="3">
    <source>
        <dbReference type="EMBL" id="MDN4013311.1"/>
    </source>
</evidence>
<keyword evidence="1" id="KW-0175">Coiled coil</keyword>
<comment type="caution">
    <text evidence="3">The sequence shown here is derived from an EMBL/GenBank/DDBJ whole genome shotgun (WGS) entry which is preliminary data.</text>
</comment>
<gene>
    <name evidence="3" type="ORF">QX233_12620</name>
</gene>
<evidence type="ECO:0000259" key="2">
    <source>
        <dbReference type="Pfam" id="PF18734"/>
    </source>
</evidence>
<proteinExistence type="predicted"/>